<reference evidence="2" key="2">
    <citation type="submission" date="2023-03" db="EMBL/GenBank/DDBJ databases">
        <title>Parabacteroides distasonis, a bacteria resistant against UC.</title>
        <authorList>
            <person name="Dai W."/>
        </authorList>
    </citation>
    <scope>NUCLEOTIDE SEQUENCE</scope>
    <source>
        <strain evidence="2">F1-28</strain>
    </source>
</reference>
<evidence type="ECO:0000313" key="1">
    <source>
        <dbReference type="EMBL" id="MRY58717.1"/>
    </source>
</evidence>
<dbReference type="EMBL" id="CP120353">
    <property type="protein sequence ID" value="WET64178.1"/>
    <property type="molecule type" value="Genomic_DNA"/>
</dbReference>
<sequence length="338" mass="38763">MSTLQIMPFEARERRFQSLQSAAEEATLLVPKHKNVLHFIESNTQEATINHLKNDCIVPVFSKDNELTVSHAAFIETVGEAVQNFFSGERIEQPGIRVSHIIKGRVPSAIHKPASQLQDSDRTIYYERCAFAYEVPSIQQIVEGNKLNLTVTGVRAFNRENLYSRKTVERFSIGIGFKNLVCCNLCLFTDGLKNDIRVSDTSQLFKEALELFQQYNPNRHLQLMHEFGNHSLTQHQFCQILGKMRLFQSLPSINQRKLPPMLMTDSQINQVARAYVNDENFYGYGRELSMWRFYNLLTGSNKSSYIDTYLDRALNATDIAQGITSALQGDDAYRWFID</sequence>
<dbReference type="EMBL" id="WKLT01000010">
    <property type="protein sequence ID" value="MRY58717.1"/>
    <property type="molecule type" value="Genomic_DNA"/>
</dbReference>
<dbReference type="InterPro" id="IPR024353">
    <property type="entry name" value="DUF3871"/>
</dbReference>
<gene>
    <name evidence="1" type="ORF">GKD59_12545</name>
    <name evidence="2" type="ORF">P2T59_21190</name>
</gene>
<reference evidence="1 3" key="1">
    <citation type="journal article" date="2019" name="Nat. Med.">
        <title>A library of human gut bacterial isolates paired with longitudinal multiomics data enables mechanistic microbiome research.</title>
        <authorList>
            <person name="Poyet M."/>
            <person name="Groussin M."/>
            <person name="Gibbons S.M."/>
            <person name="Avila-Pacheco J."/>
            <person name="Jiang X."/>
            <person name="Kearney S.M."/>
            <person name="Perrotta A.R."/>
            <person name="Berdy B."/>
            <person name="Zhao S."/>
            <person name="Lieberman T.D."/>
            <person name="Swanson P.K."/>
            <person name="Smith M."/>
            <person name="Roesemann S."/>
            <person name="Alexander J.E."/>
            <person name="Rich S.A."/>
            <person name="Livny J."/>
            <person name="Vlamakis H."/>
            <person name="Clish C."/>
            <person name="Bullock K."/>
            <person name="Deik A."/>
            <person name="Scott J."/>
            <person name="Pierce K.A."/>
            <person name="Xavier R.J."/>
            <person name="Alm E.J."/>
        </authorList>
    </citation>
    <scope>NUCLEOTIDE SEQUENCE [LARGE SCALE GENOMIC DNA]</scope>
    <source>
        <strain evidence="1 3">BIOML-A41</strain>
    </source>
</reference>
<dbReference type="Pfam" id="PF12987">
    <property type="entry name" value="DUF3871"/>
    <property type="match status" value="1"/>
</dbReference>
<dbReference type="Proteomes" id="UP001221009">
    <property type="component" value="Chromosome"/>
</dbReference>
<dbReference type="RefSeq" id="WP_048928141.1">
    <property type="nucleotide sequence ID" value="NZ_AP019729.1"/>
</dbReference>
<protein>
    <submittedName>
        <fullName evidence="1">DUF3871 family protein</fullName>
    </submittedName>
</protein>
<evidence type="ECO:0000313" key="3">
    <source>
        <dbReference type="Proteomes" id="UP000463337"/>
    </source>
</evidence>
<organism evidence="1 3">
    <name type="scientific">Parabacteroides distasonis</name>
    <dbReference type="NCBI Taxonomy" id="823"/>
    <lineage>
        <taxon>Bacteria</taxon>
        <taxon>Pseudomonadati</taxon>
        <taxon>Bacteroidota</taxon>
        <taxon>Bacteroidia</taxon>
        <taxon>Bacteroidales</taxon>
        <taxon>Tannerellaceae</taxon>
        <taxon>Parabacteroides</taxon>
    </lineage>
</organism>
<proteinExistence type="predicted"/>
<evidence type="ECO:0000313" key="2">
    <source>
        <dbReference type="EMBL" id="WET64178.1"/>
    </source>
</evidence>
<accession>A0A174QZT8</accession>
<dbReference type="Proteomes" id="UP000463337">
    <property type="component" value="Unassembled WGS sequence"/>
</dbReference>
<name>A0A174QZT8_PARDI</name>
<dbReference type="AlphaFoldDB" id="A0A174QZT8"/>